<keyword evidence="2" id="KW-1185">Reference proteome</keyword>
<dbReference type="PROSITE" id="PS51257">
    <property type="entry name" value="PROKAR_LIPOPROTEIN"/>
    <property type="match status" value="1"/>
</dbReference>
<reference evidence="1 2" key="1">
    <citation type="submission" date="2018-07" db="EMBL/GenBank/DDBJ databases">
        <title>The genomes of Aspergillus section Nigri reveals drivers in fungal speciation.</title>
        <authorList>
            <consortium name="DOE Joint Genome Institute"/>
            <person name="Vesth T.C."/>
            <person name="Nybo J."/>
            <person name="Theobald S."/>
            <person name="Brandl J."/>
            <person name="Frisvad J.C."/>
            <person name="Nielsen K.F."/>
            <person name="Lyhne E.K."/>
            <person name="Kogle M.E."/>
            <person name="Kuo A."/>
            <person name="Riley R."/>
            <person name="Clum A."/>
            <person name="Nolan M."/>
            <person name="Lipzen A."/>
            <person name="Salamov A."/>
            <person name="Henrissat B."/>
            <person name="Wiebenga A."/>
            <person name="De vries R.P."/>
            <person name="Grigoriev I.V."/>
            <person name="Mortensen U.H."/>
            <person name="Andersen M.R."/>
            <person name="Baker S.E."/>
        </authorList>
    </citation>
    <scope>NUCLEOTIDE SEQUENCE [LARGE SCALE GENOMIC DNA]</scope>
    <source>
        <strain evidence="1 2">CBS 139.54b</strain>
    </source>
</reference>
<proteinExistence type="predicted"/>
<dbReference type="RefSeq" id="XP_026623464.1">
    <property type="nucleotide sequence ID" value="XM_026767306.1"/>
</dbReference>
<dbReference type="GeneID" id="38135662"/>
<sequence length="88" mass="9589">MERKCGNPALMSHFLSSCCVPLSRVLFSSQRSWSLCLEPHSTALNTFTSFSPSFNSSMGILIRKVVGSTSWYFLLNSQSCGTKGGGQC</sequence>
<gene>
    <name evidence="1" type="ORF">BDQ94DRAFT_149063</name>
</gene>
<organism evidence="1 2">
    <name type="scientific">Aspergillus welwitschiae</name>
    <dbReference type="NCBI Taxonomy" id="1341132"/>
    <lineage>
        <taxon>Eukaryota</taxon>
        <taxon>Fungi</taxon>
        <taxon>Dikarya</taxon>
        <taxon>Ascomycota</taxon>
        <taxon>Pezizomycotina</taxon>
        <taxon>Eurotiomycetes</taxon>
        <taxon>Eurotiomycetidae</taxon>
        <taxon>Eurotiales</taxon>
        <taxon>Aspergillaceae</taxon>
        <taxon>Aspergillus</taxon>
        <taxon>Aspergillus subgen. Circumdati</taxon>
    </lineage>
</organism>
<name>A0A3F3PUL3_9EURO</name>
<dbReference type="Proteomes" id="UP000253729">
    <property type="component" value="Unassembled WGS sequence"/>
</dbReference>
<evidence type="ECO:0000313" key="1">
    <source>
        <dbReference type="EMBL" id="RDH30442.1"/>
    </source>
</evidence>
<dbReference type="EMBL" id="KZ852061">
    <property type="protein sequence ID" value="RDH30442.1"/>
    <property type="molecule type" value="Genomic_DNA"/>
</dbReference>
<protein>
    <submittedName>
        <fullName evidence="1">Uncharacterized protein</fullName>
    </submittedName>
</protein>
<evidence type="ECO:0000313" key="2">
    <source>
        <dbReference type="Proteomes" id="UP000253729"/>
    </source>
</evidence>
<dbReference type="AlphaFoldDB" id="A0A3F3PUL3"/>
<accession>A0A3F3PUL3</accession>